<evidence type="ECO:0000256" key="8">
    <source>
        <dbReference type="ARBA" id="ARBA00023098"/>
    </source>
</evidence>
<evidence type="ECO:0000256" key="12">
    <source>
        <dbReference type="SAM" id="Phobius"/>
    </source>
</evidence>
<dbReference type="EMBL" id="CAJVRM010000080">
    <property type="protein sequence ID" value="CAG8973768.1"/>
    <property type="molecule type" value="Genomic_DNA"/>
</dbReference>
<dbReference type="InterPro" id="IPR045022">
    <property type="entry name" value="KDSR-like"/>
</dbReference>
<accession>A0A9N9PSQ3</accession>
<evidence type="ECO:0000256" key="9">
    <source>
        <dbReference type="ARBA" id="ARBA00026112"/>
    </source>
</evidence>
<evidence type="ECO:0000256" key="10">
    <source>
        <dbReference type="ARBA" id="ARBA00044737"/>
    </source>
</evidence>
<dbReference type="GO" id="GO:0005789">
    <property type="term" value="C:endoplasmic reticulum membrane"/>
    <property type="evidence" value="ECO:0007669"/>
    <property type="project" value="TreeGrafter"/>
</dbReference>
<keyword evidence="8" id="KW-0443">Lipid metabolism</keyword>
<dbReference type="SUPFAM" id="SSF51735">
    <property type="entry name" value="NAD(P)-binding Rossmann-fold domains"/>
    <property type="match status" value="1"/>
</dbReference>
<comment type="pathway">
    <text evidence="2">Lipid metabolism; sphingolipid metabolism.</text>
</comment>
<keyword evidence="14" id="KW-1185">Reference proteome</keyword>
<comment type="catalytic activity">
    <reaction evidence="11">
        <text>sphinganine + NADP(+) = 3-oxosphinganine + NADPH + H(+)</text>
        <dbReference type="Rhea" id="RHEA:22640"/>
        <dbReference type="ChEBI" id="CHEBI:15378"/>
        <dbReference type="ChEBI" id="CHEBI:57783"/>
        <dbReference type="ChEBI" id="CHEBI:57817"/>
        <dbReference type="ChEBI" id="CHEBI:58299"/>
        <dbReference type="ChEBI" id="CHEBI:58349"/>
        <dbReference type="EC" id="1.1.1.102"/>
    </reaction>
    <physiologicalReaction direction="right-to-left" evidence="11">
        <dbReference type="Rhea" id="RHEA:22642"/>
    </physiologicalReaction>
</comment>
<keyword evidence="12" id="KW-0472">Membrane</keyword>
<keyword evidence="12" id="KW-0812">Transmembrane</keyword>
<dbReference type="PRINTS" id="PR00081">
    <property type="entry name" value="GDHRDH"/>
</dbReference>
<keyword evidence="5" id="KW-0521">NADP</keyword>
<keyword evidence="4" id="KW-0256">Endoplasmic reticulum</keyword>
<dbReference type="Proteomes" id="UP000701801">
    <property type="component" value="Unassembled WGS sequence"/>
</dbReference>
<comment type="function">
    <text evidence="10">Catalyzes the reduction of 3'-oxosphinganine (3-ketodihydrosphingosine/KDS) to sphinganine (dihydrosphingosine/DHS), the second step of de novo sphingolipid biosynthesis.</text>
</comment>
<dbReference type="InterPro" id="IPR036291">
    <property type="entry name" value="NAD(P)-bd_dom_sf"/>
</dbReference>
<evidence type="ECO:0000256" key="2">
    <source>
        <dbReference type="ARBA" id="ARBA00004760"/>
    </source>
</evidence>
<evidence type="ECO:0000313" key="14">
    <source>
        <dbReference type="Proteomes" id="UP000701801"/>
    </source>
</evidence>
<evidence type="ECO:0000256" key="6">
    <source>
        <dbReference type="ARBA" id="ARBA00022919"/>
    </source>
</evidence>
<dbReference type="AlphaFoldDB" id="A0A9N9PSQ3"/>
<comment type="subcellular location">
    <subcellularLocation>
        <location evidence="1">Endoplasmic reticulum</location>
    </subcellularLocation>
</comment>
<dbReference type="InterPro" id="IPR002347">
    <property type="entry name" value="SDR_fam"/>
</dbReference>
<proteinExistence type="predicted"/>
<gene>
    <name evidence="13" type="ORF">HYALB_00006313</name>
</gene>
<evidence type="ECO:0000256" key="3">
    <source>
        <dbReference type="ARBA" id="ARBA00004991"/>
    </source>
</evidence>
<comment type="caution">
    <text evidence="13">The sequence shown here is derived from an EMBL/GenBank/DDBJ whole genome shotgun (WGS) entry which is preliminary data.</text>
</comment>
<evidence type="ECO:0000313" key="13">
    <source>
        <dbReference type="EMBL" id="CAG8973768.1"/>
    </source>
</evidence>
<comment type="pathway">
    <text evidence="3">Sphingolipid metabolism.</text>
</comment>
<sequence length="363" mass="39130">MITTLDSWTVACLVVGTAVLTPFIMGLFGGNQFNVKGRTILLTGASEGMGKAVAKHLSAKGANIIIIARNLERLETAIAETKENAVLTGLPFQASAASPSTQRFHTISADLAVPNGALNALTEAIAWNGGNSPDVVWCIAGSSYPDFFIDTPITRLRQQMDVNFWAATEMAHGILNEWLSPAGLEKSQGQKEPKHLIFTSSVVAFYPIIGYGPYSPAKAAMRNLSDVLSQEVQLYGGGDRVKIHTVFPGGISSPGFINENLTKPQVTKVLEETDPVQTPEVVAAKAIKGLENGEFMIVVSWVGILMRACCWGWMPKNNMLLDTIVSWVSGIIGIFVGMDLDGKVRKYGKDHGHPSTYPPKEMP</sequence>
<protein>
    <recommendedName>
        <fullName evidence="9">3-dehydrosphinganine reductase</fullName>
        <ecNumber evidence="9">1.1.1.102</ecNumber>
    </recommendedName>
</protein>
<dbReference type="Gene3D" id="3.40.50.720">
    <property type="entry name" value="NAD(P)-binding Rossmann-like Domain"/>
    <property type="match status" value="1"/>
</dbReference>
<evidence type="ECO:0000256" key="1">
    <source>
        <dbReference type="ARBA" id="ARBA00004240"/>
    </source>
</evidence>
<dbReference type="PANTHER" id="PTHR43550">
    <property type="entry name" value="3-KETODIHYDROSPHINGOSINE REDUCTASE"/>
    <property type="match status" value="1"/>
</dbReference>
<evidence type="ECO:0000256" key="7">
    <source>
        <dbReference type="ARBA" id="ARBA00023002"/>
    </source>
</evidence>
<reference evidence="13" key="1">
    <citation type="submission" date="2021-07" db="EMBL/GenBank/DDBJ databases">
        <authorList>
            <person name="Durling M."/>
        </authorList>
    </citation>
    <scope>NUCLEOTIDE SEQUENCE</scope>
</reference>
<keyword evidence="7" id="KW-0560">Oxidoreductase</keyword>
<evidence type="ECO:0000256" key="5">
    <source>
        <dbReference type="ARBA" id="ARBA00022857"/>
    </source>
</evidence>
<dbReference type="GO" id="GO:0047560">
    <property type="term" value="F:3-dehydrosphinganine reductase activity"/>
    <property type="evidence" value="ECO:0007669"/>
    <property type="project" value="UniProtKB-EC"/>
</dbReference>
<name>A0A9N9PSQ3_9HELO</name>
<feature type="transmembrane region" description="Helical" evidence="12">
    <location>
        <begin position="6"/>
        <end position="28"/>
    </location>
</feature>
<evidence type="ECO:0000256" key="11">
    <source>
        <dbReference type="ARBA" id="ARBA00048930"/>
    </source>
</evidence>
<dbReference type="PANTHER" id="PTHR43550:SF3">
    <property type="entry name" value="3-KETODIHYDROSPHINGOSINE REDUCTASE"/>
    <property type="match status" value="1"/>
</dbReference>
<dbReference type="OrthoDB" id="10267115at2759"/>
<keyword evidence="6" id="KW-0746">Sphingolipid metabolism</keyword>
<dbReference type="CDD" id="cd08939">
    <property type="entry name" value="KDSR-like_SDR_c"/>
    <property type="match status" value="1"/>
</dbReference>
<dbReference type="GO" id="GO:0006666">
    <property type="term" value="P:3-keto-sphinganine metabolic process"/>
    <property type="evidence" value="ECO:0007669"/>
    <property type="project" value="InterPro"/>
</dbReference>
<evidence type="ECO:0000256" key="4">
    <source>
        <dbReference type="ARBA" id="ARBA00022824"/>
    </source>
</evidence>
<dbReference type="GO" id="GO:0030148">
    <property type="term" value="P:sphingolipid biosynthetic process"/>
    <property type="evidence" value="ECO:0007669"/>
    <property type="project" value="InterPro"/>
</dbReference>
<organism evidence="13 14">
    <name type="scientific">Hymenoscyphus albidus</name>
    <dbReference type="NCBI Taxonomy" id="595503"/>
    <lineage>
        <taxon>Eukaryota</taxon>
        <taxon>Fungi</taxon>
        <taxon>Dikarya</taxon>
        <taxon>Ascomycota</taxon>
        <taxon>Pezizomycotina</taxon>
        <taxon>Leotiomycetes</taxon>
        <taxon>Helotiales</taxon>
        <taxon>Helotiaceae</taxon>
        <taxon>Hymenoscyphus</taxon>
    </lineage>
</organism>
<keyword evidence="12" id="KW-1133">Transmembrane helix</keyword>
<dbReference type="Pfam" id="PF00106">
    <property type="entry name" value="adh_short"/>
    <property type="match status" value="1"/>
</dbReference>
<dbReference type="EC" id="1.1.1.102" evidence="9"/>